<name>A0A7G6YBK6_9MICO</name>
<dbReference type="KEGG" id="lse:F1C12_12535"/>
<dbReference type="AlphaFoldDB" id="A0A7G6YBK6"/>
<dbReference type="Proteomes" id="UP000515511">
    <property type="component" value="Chromosome"/>
</dbReference>
<gene>
    <name evidence="1" type="ORF">F1C12_12535</name>
</gene>
<dbReference type="EMBL" id="CP043641">
    <property type="protein sequence ID" value="QNE35871.1"/>
    <property type="molecule type" value="Genomic_DNA"/>
</dbReference>
<protein>
    <submittedName>
        <fullName evidence="1">Uncharacterized protein</fullName>
    </submittedName>
</protein>
<evidence type="ECO:0000313" key="2">
    <source>
        <dbReference type="Proteomes" id="UP000515511"/>
    </source>
</evidence>
<evidence type="ECO:0000313" key="1">
    <source>
        <dbReference type="EMBL" id="QNE35871.1"/>
    </source>
</evidence>
<sequence length="220" mass="24701">MSDPQLQSSTEARRDLVMKLGMALIVFGSEAKRLTAGDELTGQQKRRLLPAGLVGSIGGELAATISYLALGRWAYGSLALVRQLVEVEYLSWAVTNDPDDAWDWFESDRRTRLERWQPGKIRQRSEGLFPNSDYHDHCEAGGHPIPLPAMQILDNRDASVEVALYEAALHGSATWHYLLNAVEDLPLLHAIEEQHRLVDRAYDTWRATDDLTNAFSSTEQ</sequence>
<organism evidence="1 2">
    <name type="scientific">Leifsonia shinshuensis</name>
    <dbReference type="NCBI Taxonomy" id="150026"/>
    <lineage>
        <taxon>Bacteria</taxon>
        <taxon>Bacillati</taxon>
        <taxon>Actinomycetota</taxon>
        <taxon>Actinomycetes</taxon>
        <taxon>Micrococcales</taxon>
        <taxon>Microbacteriaceae</taxon>
        <taxon>Leifsonia</taxon>
    </lineage>
</organism>
<dbReference type="RefSeq" id="WP_185275338.1">
    <property type="nucleotide sequence ID" value="NZ_CP043641.1"/>
</dbReference>
<accession>A0A7G6YBK6</accession>
<proteinExistence type="predicted"/>
<reference evidence="2" key="1">
    <citation type="submission" date="2019-09" db="EMBL/GenBank/DDBJ databases">
        <title>Antimicrobial potential of Antarctic Bacteria.</title>
        <authorList>
            <person name="Benaud N."/>
            <person name="Edwards R.J."/>
            <person name="Ferrari B.C."/>
        </authorList>
    </citation>
    <scope>NUCLEOTIDE SEQUENCE [LARGE SCALE GENOMIC DNA]</scope>
    <source>
        <strain evidence="2">INR9</strain>
    </source>
</reference>